<evidence type="ECO:0000256" key="17">
    <source>
        <dbReference type="ARBA" id="ARBA00049551"/>
    </source>
</evidence>
<dbReference type="InterPro" id="IPR003917">
    <property type="entry name" value="NADH_UbQ_OxRdtase_chain2"/>
</dbReference>
<evidence type="ECO:0000256" key="7">
    <source>
        <dbReference type="ARBA" id="ARBA00022660"/>
    </source>
</evidence>
<dbReference type="InterPro" id="IPR001750">
    <property type="entry name" value="ND/Mrp_TM"/>
</dbReference>
<feature type="transmembrane region" description="Helical" evidence="18">
    <location>
        <begin position="95"/>
        <end position="119"/>
    </location>
</feature>
<evidence type="ECO:0000259" key="19">
    <source>
        <dbReference type="Pfam" id="PF00361"/>
    </source>
</evidence>
<keyword evidence="9 18" id="KW-0999">Mitochondrion inner membrane</keyword>
<dbReference type="EMBL" id="KX385012">
    <property type="protein sequence ID" value="APQ47890.1"/>
    <property type="molecule type" value="Genomic_DNA"/>
</dbReference>
<feature type="transmembrane region" description="Helical" evidence="18">
    <location>
        <begin position="203"/>
        <end position="225"/>
    </location>
</feature>
<keyword evidence="11 18" id="KW-0249">Electron transport</keyword>
<evidence type="ECO:0000256" key="10">
    <source>
        <dbReference type="ARBA" id="ARBA00022967"/>
    </source>
</evidence>
<dbReference type="RefSeq" id="YP_009667289.1">
    <property type="nucleotide sequence ID" value="NC_043771.1"/>
</dbReference>
<evidence type="ECO:0000256" key="16">
    <source>
        <dbReference type="ARBA" id="ARBA00023136"/>
    </source>
</evidence>
<comment type="function">
    <text evidence="1">Core subunit of the mitochondrial membrane respiratory chain NADH dehydrogenase (Complex I) that is believed to belong to the minimal assembly required for catalysis. Complex I functions in the transfer of electrons from NADH to the respiratory chain. The immediate electron acceptor for the enzyme is believed to be ubiquinone.</text>
</comment>
<keyword evidence="10 18" id="KW-1278">Translocase</keyword>
<gene>
    <name evidence="20" type="primary">ND2</name>
</gene>
<name>A0A4Y1JWJ2_9NEOP</name>
<evidence type="ECO:0000256" key="11">
    <source>
        <dbReference type="ARBA" id="ARBA00022982"/>
    </source>
</evidence>
<evidence type="ECO:0000256" key="15">
    <source>
        <dbReference type="ARBA" id="ARBA00023128"/>
    </source>
</evidence>
<proteinExistence type="inferred from homology"/>
<dbReference type="PANTHER" id="PTHR46552">
    <property type="entry name" value="NADH-UBIQUINONE OXIDOREDUCTASE CHAIN 2"/>
    <property type="match status" value="1"/>
</dbReference>
<feature type="transmembrane region" description="Helical" evidence="18">
    <location>
        <begin position="139"/>
        <end position="163"/>
    </location>
</feature>
<sequence>MFIHFNISNLLFILIMISSSLFSISTPSFINMWMGMEVNLMAFIPLMINNSNSLSSESMMKYFLIQSLASANFLFMTTILFIISKWFTMFSFKSILIMILLNVSLLMKMGAAPLHFWFPKVVKGLSWNNCMILMTWQKIIPMIIISYYFIETLVIFFIIFSCMTGSIMGLNQTSMLMIMTYSSINHISWMLSCLILNTNLWFMYFLIYSLMTIIMILNFNLIQIFNLIQLYSKKIPFYLNFLILMNFLSMGGLPPFLGFLPKWITLNMLINNNFYWLSMMLIFTSLISLFFYIRISYSFLVLNFPKMKSNFIMINKINSTNLLYYLYLHLYHLFFFIKTLS</sequence>
<comment type="similarity">
    <text evidence="3 18">Belongs to the complex I subunit 2 family.</text>
</comment>
<keyword evidence="14 18" id="KW-0830">Ubiquinone</keyword>
<dbReference type="InterPro" id="IPR050175">
    <property type="entry name" value="Complex_I_Subunit_2"/>
</dbReference>
<protein>
    <recommendedName>
        <fullName evidence="5 18">NADH-ubiquinone oxidoreductase chain 2</fullName>
        <ecNumber evidence="4 18">7.1.1.2</ecNumber>
    </recommendedName>
</protein>
<keyword evidence="8 18" id="KW-0812">Transmembrane</keyword>
<evidence type="ECO:0000256" key="1">
    <source>
        <dbReference type="ARBA" id="ARBA00003257"/>
    </source>
</evidence>
<evidence type="ECO:0000256" key="2">
    <source>
        <dbReference type="ARBA" id="ARBA00004448"/>
    </source>
</evidence>
<dbReference type="PRINTS" id="PR01436">
    <property type="entry name" value="NADHDHGNASE2"/>
</dbReference>
<dbReference type="EC" id="7.1.1.2" evidence="4 18"/>
<feature type="domain" description="NADH:quinone oxidoreductase/Mrp antiporter transmembrane" evidence="19">
    <location>
        <begin position="28"/>
        <end position="288"/>
    </location>
</feature>
<dbReference type="CTD" id="4536"/>
<keyword evidence="16 18" id="KW-0472">Membrane</keyword>
<evidence type="ECO:0000256" key="6">
    <source>
        <dbReference type="ARBA" id="ARBA00022448"/>
    </source>
</evidence>
<keyword evidence="15 18" id="KW-0496">Mitochondrion</keyword>
<dbReference type="GO" id="GO:0008137">
    <property type="term" value="F:NADH dehydrogenase (ubiquinone) activity"/>
    <property type="evidence" value="ECO:0007669"/>
    <property type="project" value="UniProtKB-EC"/>
</dbReference>
<feature type="transmembrane region" description="Helical" evidence="18">
    <location>
        <begin position="277"/>
        <end position="302"/>
    </location>
</feature>
<dbReference type="AlphaFoldDB" id="A0A4Y1JWJ2"/>
<keyword evidence="12 18" id="KW-1133">Transmembrane helix</keyword>
<comment type="subcellular location">
    <subcellularLocation>
        <location evidence="2 18">Mitochondrion inner membrane</location>
        <topology evidence="2 18">Multi-pass membrane protein</topology>
    </subcellularLocation>
</comment>
<reference evidence="20" key="1">
    <citation type="submission" date="2016-06" db="EMBL/GenBank/DDBJ databases">
        <title>Complete mitochondrial genome sequences of three caddisflies (Trichoptera): an implication for lepidopteran phylogeny as the sister taxon.</title>
        <authorList>
            <person name="Kim M.J."/>
            <person name="Kim I."/>
        </authorList>
    </citation>
    <scope>NUCLEOTIDE SEQUENCE</scope>
</reference>
<keyword evidence="13 18" id="KW-0520">NAD</keyword>
<geneLocation type="mitochondrion" evidence="20"/>
<dbReference type="Pfam" id="PF00361">
    <property type="entry name" value="Proton_antipo_M"/>
    <property type="match status" value="1"/>
</dbReference>
<evidence type="ECO:0000256" key="4">
    <source>
        <dbReference type="ARBA" id="ARBA00012944"/>
    </source>
</evidence>
<feature type="transmembrane region" description="Helical" evidence="18">
    <location>
        <begin position="322"/>
        <end position="340"/>
    </location>
</feature>
<comment type="catalytic activity">
    <reaction evidence="17 18">
        <text>a ubiquinone + NADH + 5 H(+)(in) = a ubiquinol + NAD(+) + 4 H(+)(out)</text>
        <dbReference type="Rhea" id="RHEA:29091"/>
        <dbReference type="Rhea" id="RHEA-COMP:9565"/>
        <dbReference type="Rhea" id="RHEA-COMP:9566"/>
        <dbReference type="ChEBI" id="CHEBI:15378"/>
        <dbReference type="ChEBI" id="CHEBI:16389"/>
        <dbReference type="ChEBI" id="CHEBI:17976"/>
        <dbReference type="ChEBI" id="CHEBI:57540"/>
        <dbReference type="ChEBI" id="CHEBI:57945"/>
        <dbReference type="EC" id="7.1.1.2"/>
    </reaction>
</comment>
<evidence type="ECO:0000256" key="14">
    <source>
        <dbReference type="ARBA" id="ARBA00023075"/>
    </source>
</evidence>
<comment type="function">
    <text evidence="18">Core subunit of the mitochondrial membrane respiratory chain NADH dehydrogenase (Complex I) which catalyzes electron transfer from NADH through the respiratory chain, using ubiquinone as an electron acceptor. Essential for the catalytic activity and assembly of complex I.</text>
</comment>
<evidence type="ECO:0000313" key="20">
    <source>
        <dbReference type="EMBL" id="APQ47890.1"/>
    </source>
</evidence>
<evidence type="ECO:0000256" key="9">
    <source>
        <dbReference type="ARBA" id="ARBA00022792"/>
    </source>
</evidence>
<feature type="transmembrane region" description="Helical" evidence="18">
    <location>
        <begin position="175"/>
        <end position="197"/>
    </location>
</feature>
<accession>A0A4Y1JWJ2</accession>
<organism evidence="20">
    <name type="scientific">Phryganopsyche latipennis</name>
    <dbReference type="NCBI Taxonomy" id="177652"/>
    <lineage>
        <taxon>Eukaryota</taxon>
        <taxon>Metazoa</taxon>
        <taxon>Ecdysozoa</taxon>
        <taxon>Arthropoda</taxon>
        <taxon>Hexapoda</taxon>
        <taxon>Insecta</taxon>
        <taxon>Pterygota</taxon>
        <taxon>Neoptera</taxon>
        <taxon>Endopterygota</taxon>
        <taxon>Trichoptera</taxon>
        <taxon>Integripalpia</taxon>
        <taxon>Plenitentoria</taxon>
        <taxon>Phryganeoidea</taxon>
        <taxon>Phryganopsychidae</taxon>
        <taxon>Phryganopsyche</taxon>
    </lineage>
</organism>
<dbReference type="GeneID" id="40872135"/>
<keyword evidence="6" id="KW-0813">Transport</keyword>
<dbReference type="GO" id="GO:0006120">
    <property type="term" value="P:mitochondrial electron transport, NADH to ubiquinone"/>
    <property type="evidence" value="ECO:0007669"/>
    <property type="project" value="InterPro"/>
</dbReference>
<feature type="transmembrane region" description="Helical" evidence="18">
    <location>
        <begin position="62"/>
        <end position="83"/>
    </location>
</feature>
<dbReference type="GO" id="GO:0005743">
    <property type="term" value="C:mitochondrial inner membrane"/>
    <property type="evidence" value="ECO:0007669"/>
    <property type="project" value="UniProtKB-SubCell"/>
</dbReference>
<evidence type="ECO:0000256" key="5">
    <source>
        <dbReference type="ARBA" id="ARBA00021008"/>
    </source>
</evidence>
<evidence type="ECO:0000256" key="18">
    <source>
        <dbReference type="RuleBase" id="RU003403"/>
    </source>
</evidence>
<feature type="transmembrane region" description="Helical" evidence="18">
    <location>
        <begin position="7"/>
        <end position="30"/>
    </location>
</feature>
<evidence type="ECO:0000256" key="12">
    <source>
        <dbReference type="ARBA" id="ARBA00022989"/>
    </source>
</evidence>
<dbReference type="PANTHER" id="PTHR46552:SF1">
    <property type="entry name" value="NADH-UBIQUINONE OXIDOREDUCTASE CHAIN 2"/>
    <property type="match status" value="1"/>
</dbReference>
<evidence type="ECO:0000256" key="13">
    <source>
        <dbReference type="ARBA" id="ARBA00023027"/>
    </source>
</evidence>
<evidence type="ECO:0000256" key="8">
    <source>
        <dbReference type="ARBA" id="ARBA00022692"/>
    </source>
</evidence>
<keyword evidence="7 18" id="KW-0679">Respiratory chain</keyword>
<feature type="transmembrane region" description="Helical" evidence="18">
    <location>
        <begin position="237"/>
        <end position="257"/>
    </location>
</feature>
<evidence type="ECO:0000256" key="3">
    <source>
        <dbReference type="ARBA" id="ARBA00007012"/>
    </source>
</evidence>